<comment type="similarity">
    <text evidence="2 4">Belongs to the short-chain dehydrogenases/reductases (SDR) family.</text>
</comment>
<dbReference type="PROSITE" id="PS00061">
    <property type="entry name" value="ADH_SHORT"/>
    <property type="match status" value="1"/>
</dbReference>
<dbReference type="Pfam" id="PF00106">
    <property type="entry name" value="adh_short"/>
    <property type="match status" value="1"/>
</dbReference>
<evidence type="ECO:0000256" key="2">
    <source>
        <dbReference type="ARBA" id="ARBA00006484"/>
    </source>
</evidence>
<dbReference type="InterPro" id="IPR002347">
    <property type="entry name" value="SDR_fam"/>
</dbReference>
<dbReference type="SUPFAM" id="SSF51735">
    <property type="entry name" value="NAD(P)-binding Rossmann-fold domains"/>
    <property type="match status" value="1"/>
</dbReference>
<dbReference type="GO" id="GO:0016616">
    <property type="term" value="F:oxidoreductase activity, acting on the CH-OH group of donors, NAD or NADP as acceptor"/>
    <property type="evidence" value="ECO:0007669"/>
    <property type="project" value="TreeGrafter"/>
</dbReference>
<evidence type="ECO:0000256" key="1">
    <source>
        <dbReference type="ARBA" id="ARBA00005194"/>
    </source>
</evidence>
<dbReference type="InterPro" id="IPR020904">
    <property type="entry name" value="Sc_DH/Rdtase_CS"/>
</dbReference>
<sequence length="230" mass="23704">MYLALFTNLSEQVGSPGASGRHSLSEEGRGQLRQAMSLSGRLAVVTGAASGIGEAVCYVLAAEGATVIVADIKFEAAQKVAASLPGSVGHHAIHVDVGDASSVEKLFNRVRETSKLPLSIVVNSAGIVRSAALIDCTDEVFDDVIRVNLKGTFLVTRASVRCMLHSGEVRPEEGAAIVNVASIMGKSGRAGFGAYSASKAAVVALTKTAAQELAGHGIRCNAVVPSWTDT</sequence>
<proteinExistence type="evidence at transcript level"/>
<dbReference type="PRINTS" id="PR00081">
    <property type="entry name" value="GDHRDH"/>
</dbReference>
<evidence type="ECO:0000313" key="5">
    <source>
        <dbReference type="EMBL" id="JAC24742.1"/>
    </source>
</evidence>
<dbReference type="PANTHER" id="PTHR42760">
    <property type="entry name" value="SHORT-CHAIN DEHYDROGENASES/REDUCTASES FAMILY MEMBER"/>
    <property type="match status" value="1"/>
</dbReference>
<evidence type="ECO:0000256" key="4">
    <source>
        <dbReference type="RuleBase" id="RU000363"/>
    </source>
</evidence>
<dbReference type="Gene3D" id="3.40.50.720">
    <property type="entry name" value="NAD(P)-binding Rossmann-like Domain"/>
    <property type="match status" value="1"/>
</dbReference>
<dbReference type="CDD" id="cd05233">
    <property type="entry name" value="SDR_c"/>
    <property type="match status" value="1"/>
</dbReference>
<dbReference type="GO" id="GO:0048038">
    <property type="term" value="F:quinone binding"/>
    <property type="evidence" value="ECO:0007669"/>
    <property type="project" value="TreeGrafter"/>
</dbReference>
<dbReference type="PANTHER" id="PTHR42760:SF83">
    <property type="entry name" value="(3R)-3-HYDROXYACYL-COA DEHYDROGENASE"/>
    <property type="match status" value="1"/>
</dbReference>
<organism evidence="5">
    <name type="scientific">Amblyomma parvum</name>
    <name type="common">South American tick</name>
    <dbReference type="NCBI Taxonomy" id="251391"/>
    <lineage>
        <taxon>Eukaryota</taxon>
        <taxon>Metazoa</taxon>
        <taxon>Ecdysozoa</taxon>
        <taxon>Arthropoda</taxon>
        <taxon>Chelicerata</taxon>
        <taxon>Arachnida</taxon>
        <taxon>Acari</taxon>
        <taxon>Parasitiformes</taxon>
        <taxon>Ixodida</taxon>
        <taxon>Ixodoidea</taxon>
        <taxon>Ixodidae</taxon>
        <taxon>Amblyomminae</taxon>
        <taxon>Amblyomma</taxon>
    </lineage>
</organism>
<dbReference type="InterPro" id="IPR036291">
    <property type="entry name" value="NAD(P)-bd_dom_sf"/>
</dbReference>
<protein>
    <submittedName>
        <fullName evidence="5">Putative mitochondrial/plastidial beta-ketoacyl-acp reductase</fullName>
    </submittedName>
</protein>
<evidence type="ECO:0000256" key="3">
    <source>
        <dbReference type="ARBA" id="ARBA00023002"/>
    </source>
</evidence>
<name>A0A023FSW9_AMBPA</name>
<dbReference type="PRINTS" id="PR00080">
    <property type="entry name" value="SDRFAMILY"/>
</dbReference>
<accession>A0A023FSW9</accession>
<dbReference type="EMBL" id="GBBL01002578">
    <property type="protein sequence ID" value="JAC24742.1"/>
    <property type="molecule type" value="mRNA"/>
</dbReference>
<dbReference type="GO" id="GO:0006633">
    <property type="term" value="P:fatty acid biosynthetic process"/>
    <property type="evidence" value="ECO:0007669"/>
    <property type="project" value="TreeGrafter"/>
</dbReference>
<dbReference type="AlphaFoldDB" id="A0A023FSW9"/>
<reference evidence="5" key="1">
    <citation type="submission" date="2014-03" db="EMBL/GenBank/DDBJ databases">
        <title>The sialotranscriptome of Amblyomma triste, Amblyomma parvum and Amblyomma cajennense ticks, uncovered by 454-based RNA-seq.</title>
        <authorList>
            <person name="Garcia G.R."/>
            <person name="Gardinassi L.G."/>
            <person name="Ribeiro J.M."/>
            <person name="Anatrielo E."/>
            <person name="Ferreira B.R."/>
            <person name="Moreira H.N."/>
            <person name="Mafra C."/>
            <person name="Olegario M.M."/>
            <person name="Szabo P.J."/>
            <person name="Miranda-Santos I.K."/>
            <person name="Maruyama S.R."/>
        </authorList>
    </citation>
    <scope>NUCLEOTIDE SEQUENCE</scope>
    <source>
        <strain evidence="5">Araguapaz</strain>
        <tissue evidence="5">Salivary glands</tissue>
    </source>
</reference>
<comment type="pathway">
    <text evidence="1">Lipid metabolism; fatty acid biosynthesis.</text>
</comment>
<feature type="non-terminal residue" evidence="5">
    <location>
        <position position="230"/>
    </location>
</feature>
<keyword evidence="3" id="KW-0560">Oxidoreductase</keyword>